<keyword evidence="6" id="KW-1185">Reference proteome</keyword>
<evidence type="ECO:0000259" key="3">
    <source>
        <dbReference type="PROSITE" id="PS50404"/>
    </source>
</evidence>
<evidence type="ECO:0000259" key="4">
    <source>
        <dbReference type="PROSITE" id="PS50405"/>
    </source>
</evidence>
<dbReference type="Gene3D" id="3.40.30.10">
    <property type="entry name" value="Glutaredoxin"/>
    <property type="match status" value="1"/>
</dbReference>
<feature type="domain" description="GST N-terminal" evidence="3">
    <location>
        <begin position="3"/>
        <end position="85"/>
    </location>
</feature>
<comment type="similarity">
    <text evidence="1 2">Belongs to the GST superfamily.</text>
</comment>
<organism evidence="5 6">
    <name type="scientific">Anthostomella pinea</name>
    <dbReference type="NCBI Taxonomy" id="933095"/>
    <lineage>
        <taxon>Eukaryota</taxon>
        <taxon>Fungi</taxon>
        <taxon>Dikarya</taxon>
        <taxon>Ascomycota</taxon>
        <taxon>Pezizomycotina</taxon>
        <taxon>Sordariomycetes</taxon>
        <taxon>Xylariomycetidae</taxon>
        <taxon>Xylariales</taxon>
        <taxon>Xylariaceae</taxon>
        <taxon>Anthostomella</taxon>
    </lineage>
</organism>
<evidence type="ECO:0000256" key="2">
    <source>
        <dbReference type="RuleBase" id="RU003494"/>
    </source>
</evidence>
<dbReference type="SUPFAM" id="SSF52833">
    <property type="entry name" value="Thioredoxin-like"/>
    <property type="match status" value="1"/>
</dbReference>
<evidence type="ECO:0000313" key="6">
    <source>
        <dbReference type="Proteomes" id="UP001295740"/>
    </source>
</evidence>
<dbReference type="Pfam" id="PF00043">
    <property type="entry name" value="GST_C"/>
    <property type="match status" value="1"/>
</dbReference>
<proteinExistence type="inferred from homology"/>
<dbReference type="Gene3D" id="1.20.1050.10">
    <property type="match status" value="1"/>
</dbReference>
<dbReference type="InterPro" id="IPR040079">
    <property type="entry name" value="Glutathione_S-Trfase"/>
</dbReference>
<dbReference type="InterPro" id="IPR036249">
    <property type="entry name" value="Thioredoxin-like_sf"/>
</dbReference>
<dbReference type="GO" id="GO:0006414">
    <property type="term" value="P:translational elongation"/>
    <property type="evidence" value="ECO:0007669"/>
    <property type="project" value="TreeGrafter"/>
</dbReference>
<evidence type="ECO:0000256" key="1">
    <source>
        <dbReference type="ARBA" id="ARBA00007409"/>
    </source>
</evidence>
<name>A0AAI8VY12_9PEZI</name>
<dbReference type="InterPro" id="IPR050802">
    <property type="entry name" value="EF-GSTs"/>
</dbReference>
<dbReference type="FunFam" id="3.40.30.10:FF:000142">
    <property type="entry name" value="Elongation factor 1 gamma"/>
    <property type="match status" value="1"/>
</dbReference>
<dbReference type="CDD" id="cd03044">
    <property type="entry name" value="GST_N_EF1Bgamma"/>
    <property type="match status" value="1"/>
</dbReference>
<dbReference type="AlphaFoldDB" id="A0AAI8VY12"/>
<dbReference type="InterPro" id="IPR004046">
    <property type="entry name" value="GST_C"/>
</dbReference>
<evidence type="ECO:0000313" key="5">
    <source>
        <dbReference type="EMBL" id="CAJ2513171.1"/>
    </source>
</evidence>
<dbReference type="SUPFAM" id="SSF47616">
    <property type="entry name" value="GST C-terminal domain-like"/>
    <property type="match status" value="1"/>
</dbReference>
<dbReference type="PANTHER" id="PTHR43986">
    <property type="entry name" value="ELONGATION FACTOR 1-GAMMA"/>
    <property type="match status" value="1"/>
</dbReference>
<dbReference type="InterPro" id="IPR010987">
    <property type="entry name" value="Glutathione-S-Trfase_C-like"/>
</dbReference>
<dbReference type="InterPro" id="IPR004045">
    <property type="entry name" value="Glutathione_S-Trfase_N"/>
</dbReference>
<dbReference type="SFLD" id="SFLDG00358">
    <property type="entry name" value="Main_(cytGST)"/>
    <property type="match status" value="1"/>
</dbReference>
<dbReference type="PROSITE" id="PS50404">
    <property type="entry name" value="GST_NTER"/>
    <property type="match status" value="1"/>
</dbReference>
<dbReference type="CDD" id="cd03181">
    <property type="entry name" value="GST_C_EF1Bgamma_like"/>
    <property type="match status" value="1"/>
</dbReference>
<sequence>MAPFGKIHSYPGNFRVDRAQLVAALNGLEVPLVEDFKMGESNKTPEFLSKFPLGKVPAFEGADGVCIAETVAICTYIARSGPKAAQLLGSDDPKVEAKILEWTCFADNELVPHILAPALMLIFKIYPFDQQKYDTSIAALSRALKRLEVGLQGGRKFLVGDAITMADVMVMAPLFWGLKYFVDAAMRKDFPNVVAYMQGVAKIDEVKKAFGELEMCETAVKP</sequence>
<dbReference type="PANTHER" id="PTHR43986:SF10">
    <property type="entry name" value="ELONGATION FACTOR EEF-1B GAMMA SUBUNIT, PUTATIVE (AFU_ORTHOLOGUE AFUA_1G17120)-RELATED"/>
    <property type="match status" value="1"/>
</dbReference>
<dbReference type="Pfam" id="PF02798">
    <property type="entry name" value="GST_N"/>
    <property type="match status" value="1"/>
</dbReference>
<dbReference type="InterPro" id="IPR036282">
    <property type="entry name" value="Glutathione-S-Trfase_C_sf"/>
</dbReference>
<dbReference type="PROSITE" id="PS50405">
    <property type="entry name" value="GST_CTER"/>
    <property type="match status" value="1"/>
</dbReference>
<comment type="caution">
    <text evidence="5">The sequence shown here is derived from an EMBL/GenBank/DDBJ whole genome shotgun (WGS) entry which is preliminary data.</text>
</comment>
<gene>
    <name evidence="5" type="ORF">KHLLAP_LOCUS13639</name>
</gene>
<accession>A0AAI8VY12</accession>
<dbReference type="Proteomes" id="UP001295740">
    <property type="component" value="Unassembled WGS sequence"/>
</dbReference>
<protein>
    <submittedName>
        <fullName evidence="5">Uu.00g012900.m01.CDS01</fullName>
    </submittedName>
</protein>
<dbReference type="SFLD" id="SFLDS00019">
    <property type="entry name" value="Glutathione_Transferase_(cytos"/>
    <property type="match status" value="1"/>
</dbReference>
<dbReference type="GO" id="GO:0005737">
    <property type="term" value="C:cytoplasm"/>
    <property type="evidence" value="ECO:0007669"/>
    <property type="project" value="TreeGrafter"/>
</dbReference>
<dbReference type="GO" id="GO:0005634">
    <property type="term" value="C:nucleus"/>
    <property type="evidence" value="ECO:0007669"/>
    <property type="project" value="TreeGrafter"/>
</dbReference>
<reference evidence="5" key="1">
    <citation type="submission" date="2023-10" db="EMBL/GenBank/DDBJ databases">
        <authorList>
            <person name="Hackl T."/>
        </authorList>
    </citation>
    <scope>NUCLEOTIDE SEQUENCE</scope>
</reference>
<feature type="domain" description="GST C-terminal" evidence="4">
    <location>
        <begin position="92"/>
        <end position="222"/>
    </location>
</feature>
<dbReference type="EMBL" id="CAUWAG010000020">
    <property type="protein sequence ID" value="CAJ2513171.1"/>
    <property type="molecule type" value="Genomic_DNA"/>
</dbReference>